<evidence type="ECO:0000256" key="5">
    <source>
        <dbReference type="ARBA" id="ARBA00023315"/>
    </source>
</evidence>
<keyword evidence="5" id="KW-0012">Acyltransferase</keyword>
<comment type="pathway">
    <text evidence="1">Lipid metabolism.</text>
</comment>
<evidence type="ECO:0000256" key="6">
    <source>
        <dbReference type="SAM" id="MobiDB-lite"/>
    </source>
</evidence>
<reference evidence="7 8" key="1">
    <citation type="submission" date="2019-02" db="EMBL/GenBank/DDBJ databases">
        <title>Deep-cultivation of Planctomycetes and their phenomic and genomic characterization uncovers novel biology.</title>
        <authorList>
            <person name="Wiegand S."/>
            <person name="Jogler M."/>
            <person name="Boedeker C."/>
            <person name="Pinto D."/>
            <person name="Vollmers J."/>
            <person name="Rivas-Marin E."/>
            <person name="Kohn T."/>
            <person name="Peeters S.H."/>
            <person name="Heuer A."/>
            <person name="Rast P."/>
            <person name="Oberbeckmann S."/>
            <person name="Bunk B."/>
            <person name="Jeske O."/>
            <person name="Meyerdierks A."/>
            <person name="Storesund J.E."/>
            <person name="Kallscheuer N."/>
            <person name="Luecker S."/>
            <person name="Lage O.M."/>
            <person name="Pohl T."/>
            <person name="Merkel B.J."/>
            <person name="Hornburger P."/>
            <person name="Mueller R.-W."/>
            <person name="Bruemmer F."/>
            <person name="Labrenz M."/>
            <person name="Spormann A.M."/>
            <person name="Op den Camp H."/>
            <person name="Overmann J."/>
            <person name="Amann R."/>
            <person name="Jetten M.S.M."/>
            <person name="Mascher T."/>
            <person name="Medema M.H."/>
            <person name="Devos D.P."/>
            <person name="Kaster A.-K."/>
            <person name="Ovreas L."/>
            <person name="Rohde M."/>
            <person name="Galperin M.Y."/>
            <person name="Jogler C."/>
        </authorList>
    </citation>
    <scope>NUCLEOTIDE SEQUENCE [LARGE SCALE GENOMIC DNA]</scope>
    <source>
        <strain evidence="7 8">Poly30</strain>
    </source>
</reference>
<feature type="region of interest" description="Disordered" evidence="6">
    <location>
        <begin position="1"/>
        <end position="21"/>
    </location>
</feature>
<evidence type="ECO:0000256" key="4">
    <source>
        <dbReference type="ARBA" id="ARBA00023098"/>
    </source>
</evidence>
<proteinExistence type="predicted"/>
<evidence type="ECO:0000313" key="8">
    <source>
        <dbReference type="Proteomes" id="UP000320390"/>
    </source>
</evidence>
<protein>
    <recommendedName>
        <fullName evidence="9">Hemolysin</fullName>
    </recommendedName>
</protein>
<dbReference type="PANTHER" id="PTHR37323">
    <property type="entry name" value="GCN5-RELATED N-ACETYLTRANSFERASE"/>
    <property type="match status" value="1"/>
</dbReference>
<gene>
    <name evidence="7" type="ORF">Poly30_24760</name>
</gene>
<evidence type="ECO:0000256" key="1">
    <source>
        <dbReference type="ARBA" id="ARBA00005189"/>
    </source>
</evidence>
<name>A0A518ES86_9BACT</name>
<evidence type="ECO:0000256" key="2">
    <source>
        <dbReference type="ARBA" id="ARBA00022516"/>
    </source>
</evidence>
<evidence type="ECO:0000256" key="3">
    <source>
        <dbReference type="ARBA" id="ARBA00022679"/>
    </source>
</evidence>
<keyword evidence="2" id="KW-0444">Lipid biosynthesis</keyword>
<keyword evidence="4" id="KW-0443">Lipid metabolism</keyword>
<dbReference type="InterPro" id="IPR016181">
    <property type="entry name" value="Acyl_CoA_acyltransferase"/>
</dbReference>
<keyword evidence="8" id="KW-1185">Reference proteome</keyword>
<dbReference type="EMBL" id="CP036434">
    <property type="protein sequence ID" value="QDV06958.1"/>
    <property type="molecule type" value="Genomic_DNA"/>
</dbReference>
<dbReference type="SUPFAM" id="SSF55729">
    <property type="entry name" value="Acyl-CoA N-acyltransferases (Nat)"/>
    <property type="match status" value="1"/>
</dbReference>
<keyword evidence="3" id="KW-0808">Transferase</keyword>
<dbReference type="PANTHER" id="PTHR37323:SF1">
    <property type="entry name" value="L-ORNITHINE N(ALPHA)-ACYLTRANSFERASE"/>
    <property type="match status" value="1"/>
</dbReference>
<organism evidence="7 8">
    <name type="scientific">Saltatorellus ferox</name>
    <dbReference type="NCBI Taxonomy" id="2528018"/>
    <lineage>
        <taxon>Bacteria</taxon>
        <taxon>Pseudomonadati</taxon>
        <taxon>Planctomycetota</taxon>
        <taxon>Planctomycetia</taxon>
        <taxon>Planctomycetia incertae sedis</taxon>
        <taxon>Saltatorellus</taxon>
    </lineage>
</organism>
<evidence type="ECO:0000313" key="7">
    <source>
        <dbReference type="EMBL" id="QDV06958.1"/>
    </source>
</evidence>
<evidence type="ECO:0008006" key="9">
    <source>
        <dbReference type="Google" id="ProtNLM"/>
    </source>
</evidence>
<dbReference type="Gene3D" id="3.40.630.30">
    <property type="match status" value="1"/>
</dbReference>
<dbReference type="AlphaFoldDB" id="A0A518ES86"/>
<dbReference type="GO" id="GO:0016746">
    <property type="term" value="F:acyltransferase activity"/>
    <property type="evidence" value="ECO:0007669"/>
    <property type="project" value="UniProtKB-KW"/>
</dbReference>
<accession>A0A518ES86</accession>
<sequence length="287" mass="31384">MPSRSQGPFSGDPISRMQPAATRSGSEDLLYGIDLVPSIDVTLGPYRLCFARTGSDLEAVRRLRYAVFNVELGEGLNGAHETGLDADAFDRQCQHLMVLHVETGAVIGTYRMQTAESAAAGHGWYTSGEFELDRIPLDTLNRAVELGRACVARPHRHKSVLFLLWQGLIAYQQHVGAEAFFGCSSLTGTDPLKGIALYAKLLADDKVHPTLYAPPRLATACPLLDWPLRKGGSGTGDVEIPKLFASYLRNGALVLGPPAIDHEFGTIDFLTWVQVKKKHLRRFGQLT</sequence>
<dbReference type="Pfam" id="PF13444">
    <property type="entry name" value="Acetyltransf_5"/>
    <property type="match status" value="1"/>
</dbReference>
<dbReference type="GO" id="GO:0006629">
    <property type="term" value="P:lipid metabolic process"/>
    <property type="evidence" value="ECO:0007669"/>
    <property type="project" value="UniProtKB-KW"/>
</dbReference>
<dbReference type="Proteomes" id="UP000320390">
    <property type="component" value="Chromosome"/>
</dbReference>
<dbReference type="InterPro" id="IPR052351">
    <property type="entry name" value="Ornithine_N-alpha-AT"/>
</dbReference>